<keyword evidence="1" id="KW-0408">Iron</keyword>
<sequence>MYLSKHEEAVLSGDYGDAAARAMQVIVRVGDVLRADRLLEIETAHVAGVSYLTIGDPGLEYLEDLAESGARFRTFTTVNPVGMDILNNWGIDKEFIDRQWRIINALRKLGASLWLTCTPYENLRIRPRTYHAWAESNAVAYINAVHDAWTEKLPGPFVVLSALVNRVPRYGLYTLSGRTPTHMVRLEGDPLISDPLIAGLLGRKVAELVGDGKPYLIARFSGNAVIKQLLASYATYSPHAFMVLHGITPNSDKYMSMMDKPETIDVSIKEMRRDNVEGGNYDVDAVFLGCPHYGIEEVNAVINYVRSKGGRRASKPVYIATTPFVLSQLSSETINMLKEHNVYLVLSTCPVVSPFLRSVGVSTVATESVKQMYYLPKMVGIKYVSCNGVECLDIAFND</sequence>
<evidence type="ECO:0000313" key="12">
    <source>
        <dbReference type="Proteomes" id="UP000657075"/>
    </source>
</evidence>
<dbReference type="PANTHER" id="PTHR36577:SF3">
    <property type="entry name" value="DUF521 DOMAIN PROTEIN (AFU_ORTHOLOGUE AFUA_6G00490)"/>
    <property type="match status" value="1"/>
</dbReference>
<dbReference type="OrthoDB" id="25253at2157"/>
<evidence type="ECO:0000256" key="4">
    <source>
        <dbReference type="ARBA" id="ARBA00045299"/>
    </source>
</evidence>
<evidence type="ECO:0000256" key="2">
    <source>
        <dbReference type="ARBA" id="ARBA00023239"/>
    </source>
</evidence>
<evidence type="ECO:0000256" key="6">
    <source>
        <dbReference type="ARBA" id="ARBA00046520"/>
    </source>
</evidence>
<dbReference type="EMBL" id="AP026830">
    <property type="protein sequence ID" value="BDR91142.1"/>
    <property type="molecule type" value="Genomic_DNA"/>
</dbReference>
<dbReference type="Proteomes" id="UP000657075">
    <property type="component" value="Unassembled WGS sequence"/>
</dbReference>
<evidence type="ECO:0000256" key="1">
    <source>
        <dbReference type="ARBA" id="ARBA00023004"/>
    </source>
</evidence>
<reference evidence="10" key="4">
    <citation type="journal article" date="2023" name="Microbiol. Resour. Announc.">
        <title>Complete Genome Sequence of Vulcanisaeta souniana Strain IC-059, a Hyperthermophilic Archaeon Isolated from Hot Spring Water in Japan.</title>
        <authorList>
            <person name="Kato S."/>
            <person name="Itoh T."/>
            <person name="Wu L."/>
            <person name="Ma J."/>
            <person name="Ohkuma M."/>
        </authorList>
    </citation>
    <scope>NUCLEOTIDE SEQUENCE</scope>
    <source>
        <strain evidence="10">JCM 11219</strain>
    </source>
</reference>
<comment type="function">
    <text evidence="4">Component of a hydro-lyase that catalyzes the dehydration of mevalonate 5-phosphate (MVA5P) to form trans-anhydromevalonate 5-phosphate (tAHMP). Involved in the archaeal mevalonate (MVA) pathway, which provides fundamental precursors for isoprenoid biosynthesis, such as isopentenyl diphosphate (IPP) and dimethylallyl diphosphate (DMAPP).</text>
</comment>
<dbReference type="GeneID" id="76205785"/>
<dbReference type="RefSeq" id="WP_188603596.1">
    <property type="nucleotide sequence ID" value="NZ_AP026830.1"/>
</dbReference>
<dbReference type="EC" id="4.2.1.182" evidence="7"/>
<reference evidence="11" key="1">
    <citation type="journal article" date="2014" name="Int. J. Syst. Evol. Microbiol.">
        <title>Complete genome sequence of Corynebacterium casei LMG S-19264T (=DSM 44701T), isolated from a smear-ripened cheese.</title>
        <authorList>
            <consortium name="US DOE Joint Genome Institute (JGI-PGF)"/>
            <person name="Walter F."/>
            <person name="Albersmeier A."/>
            <person name="Kalinowski J."/>
            <person name="Ruckert C."/>
        </authorList>
    </citation>
    <scope>NUCLEOTIDE SEQUENCE</scope>
    <source>
        <strain evidence="11">JCM 11219</strain>
    </source>
</reference>
<dbReference type="GO" id="GO:0016829">
    <property type="term" value="F:lyase activity"/>
    <property type="evidence" value="ECO:0007669"/>
    <property type="project" value="UniProtKB-KW"/>
</dbReference>
<organism evidence="11 12">
    <name type="scientific">Vulcanisaeta souniana JCM 11219</name>
    <dbReference type="NCBI Taxonomy" id="1293586"/>
    <lineage>
        <taxon>Archaea</taxon>
        <taxon>Thermoproteota</taxon>
        <taxon>Thermoprotei</taxon>
        <taxon>Thermoproteales</taxon>
        <taxon>Thermoproteaceae</taxon>
        <taxon>Vulcanisaeta</taxon>
    </lineage>
</organism>
<evidence type="ECO:0000259" key="9">
    <source>
        <dbReference type="Pfam" id="PF04412"/>
    </source>
</evidence>
<evidence type="ECO:0000256" key="8">
    <source>
        <dbReference type="ARBA" id="ARBA00047196"/>
    </source>
</evidence>
<dbReference type="Pfam" id="PF04412">
    <property type="entry name" value="AcnX"/>
    <property type="match status" value="1"/>
</dbReference>
<dbReference type="AlphaFoldDB" id="A0A830EIV7"/>
<name>A0A830EIV7_9CREN</name>
<comment type="subunit">
    <text evidence="6">Heterodimer composed of a large subunit (PMDh-L) and a small subunit (PMDh-S).</text>
</comment>
<keyword evidence="2" id="KW-0456">Lyase</keyword>
<dbReference type="InterPro" id="IPR007506">
    <property type="entry name" value="PMDh-L-like_dom"/>
</dbReference>
<comment type="similarity">
    <text evidence="5">Belongs to the AcnX type II large subunit family.</text>
</comment>
<accession>A0A830EIV7</accession>
<gene>
    <name evidence="11" type="ORF">GCM10007112_17390</name>
    <name evidence="10" type="ORF">Vsou_02350</name>
</gene>
<evidence type="ECO:0000256" key="3">
    <source>
        <dbReference type="ARBA" id="ARBA00045120"/>
    </source>
</evidence>
<feature type="domain" description="Phosphomevalonate dehydratase large subunit-like" evidence="9">
    <location>
        <begin position="1"/>
        <end position="392"/>
    </location>
</feature>
<keyword evidence="13" id="KW-1185">Reference proteome</keyword>
<evidence type="ECO:0000313" key="10">
    <source>
        <dbReference type="EMBL" id="BDR91142.1"/>
    </source>
</evidence>
<proteinExistence type="inferred from homology"/>
<evidence type="ECO:0000313" key="11">
    <source>
        <dbReference type="EMBL" id="GGI81163.1"/>
    </source>
</evidence>
<dbReference type="Proteomes" id="UP001060771">
    <property type="component" value="Chromosome"/>
</dbReference>
<evidence type="ECO:0000256" key="5">
    <source>
        <dbReference type="ARBA" id="ARBA00046333"/>
    </source>
</evidence>
<reference evidence="13" key="3">
    <citation type="submission" date="2022-09" db="EMBL/GenBank/DDBJ databases">
        <title>Complete genome sequence of Vulcanisaeta souniana.</title>
        <authorList>
            <person name="Kato S."/>
            <person name="Itoh T."/>
            <person name="Ohkuma M."/>
        </authorList>
    </citation>
    <scope>NUCLEOTIDE SEQUENCE [LARGE SCALE GENOMIC DNA]</scope>
    <source>
        <strain evidence="13">JCM 11219</strain>
    </source>
</reference>
<comment type="catalytic activity">
    <reaction evidence="3">
        <text>(R)-5-phosphomevalonate = (2E)-3-methyl-5-phosphooxypent-2-enoate + H2O</text>
        <dbReference type="Rhea" id="RHEA:78975"/>
        <dbReference type="ChEBI" id="CHEBI:15377"/>
        <dbReference type="ChEBI" id="CHEBI:58146"/>
        <dbReference type="ChEBI" id="CHEBI:229665"/>
        <dbReference type="EC" id="4.2.1.182"/>
    </reaction>
    <physiologicalReaction direction="left-to-right" evidence="3">
        <dbReference type="Rhea" id="RHEA:78976"/>
    </physiologicalReaction>
</comment>
<dbReference type="PANTHER" id="PTHR36577">
    <property type="entry name" value="DUF521 DOMAIN PROTEIN (AFU_ORTHOLOGUE AFUA_6G00490)"/>
    <property type="match status" value="1"/>
</dbReference>
<dbReference type="EMBL" id="BMNM01000007">
    <property type="protein sequence ID" value="GGI81163.1"/>
    <property type="molecule type" value="Genomic_DNA"/>
</dbReference>
<evidence type="ECO:0000256" key="7">
    <source>
        <dbReference type="ARBA" id="ARBA00047176"/>
    </source>
</evidence>
<reference evidence="11" key="2">
    <citation type="submission" date="2020-09" db="EMBL/GenBank/DDBJ databases">
        <authorList>
            <person name="Sun Q."/>
            <person name="Ohkuma M."/>
        </authorList>
    </citation>
    <scope>NUCLEOTIDE SEQUENCE</scope>
    <source>
        <strain evidence="11">JCM 11219</strain>
    </source>
</reference>
<protein>
    <recommendedName>
        <fullName evidence="8">Phosphomevalonate dehydratase large subunit</fullName>
        <ecNumber evidence="7">4.2.1.182</ecNumber>
    </recommendedName>
</protein>
<evidence type="ECO:0000313" key="13">
    <source>
        <dbReference type="Proteomes" id="UP001060771"/>
    </source>
</evidence>